<dbReference type="InParanoid" id="G2YS78"/>
<dbReference type="HOGENOM" id="CLU_1740240_0_0_1"/>
<organism evidence="1 2">
    <name type="scientific">Botryotinia fuckeliana (strain T4)</name>
    <name type="common">Noble rot fungus</name>
    <name type="synonym">Botrytis cinerea</name>
    <dbReference type="NCBI Taxonomy" id="999810"/>
    <lineage>
        <taxon>Eukaryota</taxon>
        <taxon>Fungi</taxon>
        <taxon>Dikarya</taxon>
        <taxon>Ascomycota</taxon>
        <taxon>Pezizomycotina</taxon>
        <taxon>Leotiomycetes</taxon>
        <taxon>Helotiales</taxon>
        <taxon>Sclerotiniaceae</taxon>
        <taxon>Botrytis</taxon>
    </lineage>
</organism>
<sequence>MPLGVEEVDTSHKSCAFSSSSDAQYYQNSTLGQRCLPSKQFIEDTKVPTVISNDTARTSSIALCRFKLQIKFEMEWILNIKYPPKKNKTSRVSFGFFGFRDADAQNRICFLCSNPDTPAFHTSDIPPIITTSTYPRRQALTTLPLVCYQP</sequence>
<proteinExistence type="predicted"/>
<protein>
    <submittedName>
        <fullName evidence="1">Uncharacterized protein</fullName>
    </submittedName>
</protein>
<dbReference type="AlphaFoldDB" id="G2YS78"/>
<dbReference type="Proteomes" id="UP000008177">
    <property type="component" value="Unplaced contigs"/>
</dbReference>
<reference evidence="2" key="1">
    <citation type="journal article" date="2011" name="PLoS Genet.">
        <title>Genomic analysis of the necrotrophic fungal pathogens Sclerotinia sclerotiorum and Botrytis cinerea.</title>
        <authorList>
            <person name="Amselem J."/>
            <person name="Cuomo C.A."/>
            <person name="van Kan J.A."/>
            <person name="Viaud M."/>
            <person name="Benito E.P."/>
            <person name="Couloux A."/>
            <person name="Coutinho P.M."/>
            <person name="de Vries R.P."/>
            <person name="Dyer P.S."/>
            <person name="Fillinger S."/>
            <person name="Fournier E."/>
            <person name="Gout L."/>
            <person name="Hahn M."/>
            <person name="Kohn L."/>
            <person name="Lapalu N."/>
            <person name="Plummer K.M."/>
            <person name="Pradier J.M."/>
            <person name="Quevillon E."/>
            <person name="Sharon A."/>
            <person name="Simon A."/>
            <person name="ten Have A."/>
            <person name="Tudzynski B."/>
            <person name="Tudzynski P."/>
            <person name="Wincker P."/>
            <person name="Andrew M."/>
            <person name="Anthouard V."/>
            <person name="Beever R.E."/>
            <person name="Beffa R."/>
            <person name="Benoit I."/>
            <person name="Bouzid O."/>
            <person name="Brault B."/>
            <person name="Chen Z."/>
            <person name="Choquer M."/>
            <person name="Collemare J."/>
            <person name="Cotton P."/>
            <person name="Danchin E.G."/>
            <person name="Da Silva C."/>
            <person name="Gautier A."/>
            <person name="Giraud C."/>
            <person name="Giraud T."/>
            <person name="Gonzalez C."/>
            <person name="Grossetete S."/>
            <person name="Guldener U."/>
            <person name="Henrissat B."/>
            <person name="Howlett B.J."/>
            <person name="Kodira C."/>
            <person name="Kretschmer M."/>
            <person name="Lappartient A."/>
            <person name="Leroch M."/>
            <person name="Levis C."/>
            <person name="Mauceli E."/>
            <person name="Neuveglise C."/>
            <person name="Oeser B."/>
            <person name="Pearson M."/>
            <person name="Poulain J."/>
            <person name="Poussereau N."/>
            <person name="Quesneville H."/>
            <person name="Rascle C."/>
            <person name="Schumacher J."/>
            <person name="Segurens B."/>
            <person name="Sexton A."/>
            <person name="Silva E."/>
            <person name="Sirven C."/>
            <person name="Soanes D.M."/>
            <person name="Talbot N.J."/>
            <person name="Templeton M."/>
            <person name="Yandava C."/>
            <person name="Yarden O."/>
            <person name="Zeng Q."/>
            <person name="Rollins J.A."/>
            <person name="Lebrun M.H."/>
            <person name="Dickman M."/>
        </authorList>
    </citation>
    <scope>NUCLEOTIDE SEQUENCE [LARGE SCALE GENOMIC DNA]</scope>
    <source>
        <strain evidence="2">T4</strain>
    </source>
</reference>
<evidence type="ECO:0000313" key="2">
    <source>
        <dbReference type="Proteomes" id="UP000008177"/>
    </source>
</evidence>
<accession>G2YS78</accession>
<gene>
    <name evidence="1" type="ORF">BofuT4_P125240.1</name>
</gene>
<evidence type="ECO:0000313" key="1">
    <source>
        <dbReference type="EMBL" id="CCD54476.1"/>
    </source>
</evidence>
<name>G2YS78_BOTF4</name>
<dbReference type="EMBL" id="FQ790351">
    <property type="protein sequence ID" value="CCD54476.1"/>
    <property type="molecule type" value="Genomic_DNA"/>
</dbReference>